<feature type="domain" description="MobA-like NTP transferase" evidence="2">
    <location>
        <begin position="25"/>
        <end position="171"/>
    </location>
</feature>
<reference evidence="3 4" key="1">
    <citation type="submission" date="2017-09" db="EMBL/GenBank/DDBJ databases">
        <title>Bacterial strain isolated from the female urinary microbiota.</title>
        <authorList>
            <person name="Thomas-White K."/>
            <person name="Kumar N."/>
            <person name="Forster S."/>
            <person name="Putonti C."/>
            <person name="Lawley T."/>
            <person name="Wolfe A.J."/>
        </authorList>
    </citation>
    <scope>NUCLEOTIDE SEQUENCE [LARGE SCALE GENOMIC DNA]</scope>
    <source>
        <strain evidence="3 4">UMB1301</strain>
    </source>
</reference>
<proteinExistence type="predicted"/>
<comment type="caution">
    <text evidence="3">The sequence shown here is derived from an EMBL/GenBank/DDBJ whole genome shotgun (WGS) entry which is preliminary data.</text>
</comment>
<evidence type="ECO:0000313" key="3">
    <source>
        <dbReference type="EMBL" id="PMD05570.1"/>
    </source>
</evidence>
<dbReference type="AlphaFoldDB" id="A0A2N6VN57"/>
<sequence length="216" mass="22645">MEARGPGRFQHVSQGSRTDHLSLTALLVSGGKATRLGGLTKTALTVDGVPLIKRALTAVRGVSPHCPAVVVGDTEGLDDLGHVIHLREDPPFSGPAAAIATGVAHVTTEFVAVLAADLPLIDAHTIRVLLDAAGEPDCAVPDCAVAVDPAGRAQYLTAVWRTRALAEVVSTAEVAHRPARTLYDRCEWVPVHLEQATTADIDTFADAQRFGVDVEG</sequence>
<dbReference type="SUPFAM" id="SSF53448">
    <property type="entry name" value="Nucleotide-diphospho-sugar transferases"/>
    <property type="match status" value="1"/>
</dbReference>
<organism evidence="3 4">
    <name type="scientific">Brevibacterium paucivorans</name>
    <dbReference type="NCBI Taxonomy" id="170994"/>
    <lineage>
        <taxon>Bacteria</taxon>
        <taxon>Bacillati</taxon>
        <taxon>Actinomycetota</taxon>
        <taxon>Actinomycetes</taxon>
        <taxon>Micrococcales</taxon>
        <taxon>Brevibacteriaceae</taxon>
        <taxon>Brevibacterium</taxon>
    </lineage>
</organism>
<keyword evidence="1" id="KW-0808">Transferase</keyword>
<gene>
    <name evidence="3" type="ORF">CJ199_06035</name>
</gene>
<evidence type="ECO:0000256" key="1">
    <source>
        <dbReference type="ARBA" id="ARBA00022679"/>
    </source>
</evidence>
<dbReference type="EMBL" id="PNHK01000002">
    <property type="protein sequence ID" value="PMD05570.1"/>
    <property type="molecule type" value="Genomic_DNA"/>
</dbReference>
<dbReference type="Proteomes" id="UP000235598">
    <property type="component" value="Unassembled WGS sequence"/>
</dbReference>
<dbReference type="InterPro" id="IPR029044">
    <property type="entry name" value="Nucleotide-diphossugar_trans"/>
</dbReference>
<protein>
    <submittedName>
        <fullName evidence="3">Molybdopterin-guanine dinucleotide biosynthesis protein</fullName>
    </submittedName>
</protein>
<dbReference type="InterPro" id="IPR025877">
    <property type="entry name" value="MobA-like_NTP_Trfase"/>
</dbReference>
<evidence type="ECO:0000259" key="2">
    <source>
        <dbReference type="Pfam" id="PF12804"/>
    </source>
</evidence>
<dbReference type="PANTHER" id="PTHR19136">
    <property type="entry name" value="MOLYBDENUM COFACTOR GUANYLYLTRANSFERASE"/>
    <property type="match status" value="1"/>
</dbReference>
<accession>A0A2N6VN57</accession>
<dbReference type="Pfam" id="PF12804">
    <property type="entry name" value="NTP_transf_3"/>
    <property type="match status" value="1"/>
</dbReference>
<dbReference type="OrthoDB" id="4408226at2"/>
<dbReference type="GO" id="GO:0016779">
    <property type="term" value="F:nucleotidyltransferase activity"/>
    <property type="evidence" value="ECO:0007669"/>
    <property type="project" value="UniProtKB-ARBA"/>
</dbReference>
<dbReference type="Gene3D" id="3.90.550.10">
    <property type="entry name" value="Spore Coat Polysaccharide Biosynthesis Protein SpsA, Chain A"/>
    <property type="match status" value="1"/>
</dbReference>
<name>A0A2N6VN57_9MICO</name>
<dbReference type="PANTHER" id="PTHR19136:SF81">
    <property type="entry name" value="MOLYBDENUM COFACTOR GUANYLYLTRANSFERASE"/>
    <property type="match status" value="1"/>
</dbReference>
<evidence type="ECO:0000313" key="4">
    <source>
        <dbReference type="Proteomes" id="UP000235598"/>
    </source>
</evidence>